<organism evidence="1 2">
    <name type="scientific">Symbiodinium natans</name>
    <dbReference type="NCBI Taxonomy" id="878477"/>
    <lineage>
        <taxon>Eukaryota</taxon>
        <taxon>Sar</taxon>
        <taxon>Alveolata</taxon>
        <taxon>Dinophyceae</taxon>
        <taxon>Suessiales</taxon>
        <taxon>Symbiodiniaceae</taxon>
        <taxon>Symbiodinium</taxon>
    </lineage>
</organism>
<accession>A0A812SWN3</accession>
<gene>
    <name evidence="1" type="ORF">SNAT2548_LOCUS27964</name>
</gene>
<protein>
    <submittedName>
        <fullName evidence="1">Uncharacterized protein</fullName>
    </submittedName>
</protein>
<evidence type="ECO:0000313" key="2">
    <source>
        <dbReference type="Proteomes" id="UP000604046"/>
    </source>
</evidence>
<dbReference type="Proteomes" id="UP000604046">
    <property type="component" value="Unassembled WGS sequence"/>
</dbReference>
<proteinExistence type="predicted"/>
<sequence>MTRMLCGLRVGAVDIHLRFCPAVAARSMVESMLAGLIRRGYRTARHDLELHPSQNVLESAGFAFNPQLARYFVLTISEPAHMSATARLMLYSILCLDPRGPRCLRGMVLCTFKLELPD</sequence>
<reference evidence="1" key="1">
    <citation type="submission" date="2021-02" db="EMBL/GenBank/DDBJ databases">
        <authorList>
            <person name="Dougan E. K."/>
            <person name="Rhodes N."/>
            <person name="Thang M."/>
            <person name="Chan C."/>
        </authorList>
    </citation>
    <scope>NUCLEOTIDE SEQUENCE</scope>
</reference>
<dbReference type="AlphaFoldDB" id="A0A812SWN3"/>
<comment type="caution">
    <text evidence="1">The sequence shown here is derived from an EMBL/GenBank/DDBJ whole genome shotgun (WGS) entry which is preliminary data.</text>
</comment>
<name>A0A812SWN3_9DINO</name>
<keyword evidence="2" id="KW-1185">Reference proteome</keyword>
<dbReference type="EMBL" id="CAJNDS010002497">
    <property type="protein sequence ID" value="CAE7499281.1"/>
    <property type="molecule type" value="Genomic_DNA"/>
</dbReference>
<evidence type="ECO:0000313" key="1">
    <source>
        <dbReference type="EMBL" id="CAE7499281.1"/>
    </source>
</evidence>